<reference evidence="1" key="1">
    <citation type="submission" date="2014-11" db="EMBL/GenBank/DDBJ databases">
        <authorList>
            <person name="Amaro Gonzalez C."/>
        </authorList>
    </citation>
    <scope>NUCLEOTIDE SEQUENCE</scope>
</reference>
<dbReference type="AlphaFoldDB" id="A0A0E9VUT3"/>
<reference evidence="1" key="2">
    <citation type="journal article" date="2015" name="Fish Shellfish Immunol.">
        <title>Early steps in the European eel (Anguilla anguilla)-Vibrio vulnificus interaction in the gills: Role of the RtxA13 toxin.</title>
        <authorList>
            <person name="Callol A."/>
            <person name="Pajuelo D."/>
            <person name="Ebbesson L."/>
            <person name="Teles M."/>
            <person name="MacKenzie S."/>
            <person name="Amaro C."/>
        </authorList>
    </citation>
    <scope>NUCLEOTIDE SEQUENCE</scope>
</reference>
<organism evidence="1">
    <name type="scientific">Anguilla anguilla</name>
    <name type="common">European freshwater eel</name>
    <name type="synonym">Muraena anguilla</name>
    <dbReference type="NCBI Taxonomy" id="7936"/>
    <lineage>
        <taxon>Eukaryota</taxon>
        <taxon>Metazoa</taxon>
        <taxon>Chordata</taxon>
        <taxon>Craniata</taxon>
        <taxon>Vertebrata</taxon>
        <taxon>Euteleostomi</taxon>
        <taxon>Actinopterygii</taxon>
        <taxon>Neopterygii</taxon>
        <taxon>Teleostei</taxon>
        <taxon>Anguilliformes</taxon>
        <taxon>Anguillidae</taxon>
        <taxon>Anguilla</taxon>
    </lineage>
</organism>
<name>A0A0E9VUT3_ANGAN</name>
<sequence>MISYHIWHNAGFSQDILTKSHSIHIIKRYSNPQMLTRCHIIIKQHFFSLKTKDRRTDGQTARQMEICFKIVSVLFVLDINSCPSPRYLCGTQQQSWL</sequence>
<dbReference type="EMBL" id="GBXM01027477">
    <property type="protein sequence ID" value="JAH81100.1"/>
    <property type="molecule type" value="Transcribed_RNA"/>
</dbReference>
<evidence type="ECO:0000313" key="1">
    <source>
        <dbReference type="EMBL" id="JAH81100.1"/>
    </source>
</evidence>
<proteinExistence type="predicted"/>
<accession>A0A0E9VUT3</accession>
<protein>
    <submittedName>
        <fullName evidence="1">Uncharacterized protein</fullName>
    </submittedName>
</protein>